<proteinExistence type="predicted"/>
<organismHost>
    <name type="scientific">Delftia acidovorans</name>
    <name type="common">Pseudomonas acidovorans</name>
    <name type="synonym">Comamonas acidovorans</name>
    <dbReference type="NCBI Taxonomy" id="80866"/>
</organismHost>
<dbReference type="KEGG" id="vg:8684091"/>
<reference evidence="2" key="1">
    <citation type="submission" date="2009-07" db="EMBL/GenBank/DDBJ databases">
        <authorList>
            <person name="Kropinski A.M."/>
            <person name="Villegas A."/>
            <person name="Lingohr E.J."/>
        </authorList>
    </citation>
    <scope>NUCLEOTIDE SEQUENCE [LARGE SCALE GENOMIC DNA]</scope>
</reference>
<name>C9DGB4_BPW14</name>
<dbReference type="EMBL" id="GQ357915">
    <property type="protein sequence ID" value="ACV50165.1"/>
    <property type="molecule type" value="Genomic_DNA"/>
</dbReference>
<gene>
    <name evidence="1" type="primary">143</name>
</gene>
<sequence length="66" mass="7472">MSRTTQLAAIARVMNLTPQQATYLPACVSVIAKKMNMQEQAVINKLEDSKELRDYVRAAIEQSEHH</sequence>
<dbReference type="GeneID" id="8684091"/>
<keyword evidence="2" id="KW-1185">Reference proteome</keyword>
<dbReference type="RefSeq" id="YP_003358997.1">
    <property type="nucleotide sequence ID" value="NC_013697.1"/>
</dbReference>
<evidence type="ECO:0000313" key="1">
    <source>
        <dbReference type="EMBL" id="ACV50165.1"/>
    </source>
</evidence>
<accession>C9DGB4</accession>
<evidence type="ECO:0000313" key="2">
    <source>
        <dbReference type="Proteomes" id="UP000008986"/>
    </source>
</evidence>
<protein>
    <submittedName>
        <fullName evidence="1">Uncharacterized protein</fullName>
    </submittedName>
</protein>
<dbReference type="Proteomes" id="UP000008986">
    <property type="component" value="Segment"/>
</dbReference>
<organism evidence="1 2">
    <name type="scientific">Delftia phage PhiW-14</name>
    <name type="common">Deftia acidovorans bacteriophage phiW-14</name>
    <dbReference type="NCBI Taxonomy" id="665032"/>
    <lineage>
        <taxon>Viruses</taxon>
        <taxon>Duplodnaviria</taxon>
        <taxon>Heunggongvirae</taxon>
        <taxon>Uroviricota</taxon>
        <taxon>Caudoviricetes</taxon>
        <taxon>Ionavirus</taxon>
        <taxon>Ionavirus W14</taxon>
    </lineage>
</organism>